<evidence type="ECO:0000313" key="1">
    <source>
        <dbReference type="EMBL" id="EDO05006.1"/>
    </source>
</evidence>
<dbReference type="RefSeq" id="XP_001592043.1">
    <property type="nucleotide sequence ID" value="XM_001591993.1"/>
</dbReference>
<dbReference type="InParanoid" id="A7EQ90"/>
<reference evidence="2" key="1">
    <citation type="journal article" date="2011" name="PLoS Genet.">
        <title>Genomic analysis of the necrotrophic fungal pathogens Sclerotinia sclerotiorum and Botrytis cinerea.</title>
        <authorList>
            <person name="Amselem J."/>
            <person name="Cuomo C.A."/>
            <person name="van Kan J.A."/>
            <person name="Viaud M."/>
            <person name="Benito E.P."/>
            <person name="Couloux A."/>
            <person name="Coutinho P.M."/>
            <person name="de Vries R.P."/>
            <person name="Dyer P.S."/>
            <person name="Fillinger S."/>
            <person name="Fournier E."/>
            <person name="Gout L."/>
            <person name="Hahn M."/>
            <person name="Kohn L."/>
            <person name="Lapalu N."/>
            <person name="Plummer K.M."/>
            <person name="Pradier J.M."/>
            <person name="Quevillon E."/>
            <person name="Sharon A."/>
            <person name="Simon A."/>
            <person name="ten Have A."/>
            <person name="Tudzynski B."/>
            <person name="Tudzynski P."/>
            <person name="Wincker P."/>
            <person name="Andrew M."/>
            <person name="Anthouard V."/>
            <person name="Beever R.E."/>
            <person name="Beffa R."/>
            <person name="Benoit I."/>
            <person name="Bouzid O."/>
            <person name="Brault B."/>
            <person name="Chen Z."/>
            <person name="Choquer M."/>
            <person name="Collemare J."/>
            <person name="Cotton P."/>
            <person name="Danchin E.G."/>
            <person name="Da Silva C."/>
            <person name="Gautier A."/>
            <person name="Giraud C."/>
            <person name="Giraud T."/>
            <person name="Gonzalez C."/>
            <person name="Grossetete S."/>
            <person name="Guldener U."/>
            <person name="Henrissat B."/>
            <person name="Howlett B.J."/>
            <person name="Kodira C."/>
            <person name="Kretschmer M."/>
            <person name="Lappartient A."/>
            <person name="Leroch M."/>
            <person name="Levis C."/>
            <person name="Mauceli E."/>
            <person name="Neuveglise C."/>
            <person name="Oeser B."/>
            <person name="Pearson M."/>
            <person name="Poulain J."/>
            <person name="Poussereau N."/>
            <person name="Quesneville H."/>
            <person name="Rascle C."/>
            <person name="Schumacher J."/>
            <person name="Segurens B."/>
            <person name="Sexton A."/>
            <person name="Silva E."/>
            <person name="Sirven C."/>
            <person name="Soanes D.M."/>
            <person name="Talbot N.J."/>
            <person name="Templeton M."/>
            <person name="Yandava C."/>
            <person name="Yarden O."/>
            <person name="Zeng Q."/>
            <person name="Rollins J.A."/>
            <person name="Lebrun M.H."/>
            <person name="Dickman M."/>
        </authorList>
    </citation>
    <scope>NUCLEOTIDE SEQUENCE [LARGE SCALE GENOMIC DNA]</scope>
    <source>
        <strain evidence="2">ATCC 18683 / 1980 / Ss-1</strain>
    </source>
</reference>
<keyword evidence="2" id="KW-1185">Reference proteome</keyword>
<gene>
    <name evidence="1" type="ORF">SS1G_07490</name>
</gene>
<dbReference type="HOGENOM" id="CLU_2924095_0_0_1"/>
<dbReference type="KEGG" id="ssl:SS1G_07490"/>
<dbReference type="EMBL" id="CH476629">
    <property type="protein sequence ID" value="EDO05006.1"/>
    <property type="molecule type" value="Genomic_DNA"/>
</dbReference>
<proteinExistence type="predicted"/>
<sequence>MLSSNNNDDNNVVHIIVMDHKSIERIFRWESKRPVVEYGRFRGRKRERVHYRLPSLLPLRI</sequence>
<evidence type="ECO:0000313" key="2">
    <source>
        <dbReference type="Proteomes" id="UP000001312"/>
    </source>
</evidence>
<dbReference type="Proteomes" id="UP000001312">
    <property type="component" value="Unassembled WGS sequence"/>
</dbReference>
<protein>
    <submittedName>
        <fullName evidence="1">Uncharacterized protein</fullName>
    </submittedName>
</protein>
<dbReference type="GeneID" id="5488036"/>
<name>A7EQ90_SCLS1</name>
<dbReference type="AlphaFoldDB" id="A7EQ90"/>
<organism evidence="1 2">
    <name type="scientific">Sclerotinia sclerotiorum (strain ATCC 18683 / 1980 / Ss-1)</name>
    <name type="common">White mold</name>
    <name type="synonym">Whetzelinia sclerotiorum</name>
    <dbReference type="NCBI Taxonomy" id="665079"/>
    <lineage>
        <taxon>Eukaryota</taxon>
        <taxon>Fungi</taxon>
        <taxon>Dikarya</taxon>
        <taxon>Ascomycota</taxon>
        <taxon>Pezizomycotina</taxon>
        <taxon>Leotiomycetes</taxon>
        <taxon>Helotiales</taxon>
        <taxon>Sclerotiniaceae</taxon>
        <taxon>Sclerotinia</taxon>
    </lineage>
</organism>
<accession>A7EQ90</accession>